<proteinExistence type="predicted"/>
<evidence type="ECO:0000313" key="2">
    <source>
        <dbReference type="EMBL" id="PHM52347.1"/>
    </source>
</evidence>
<geneLocation type="plasmid" evidence="1">
    <name>unnamed1</name>
</geneLocation>
<evidence type="ECO:0000313" key="3">
    <source>
        <dbReference type="Proteomes" id="UP000225433"/>
    </source>
</evidence>
<sequence length="86" mass="9553">MITSIISKTVKITPTELAKEIIALHGRDGLSRIRSIIKASGIEPTERELGELHRHCLTIHNRVCKNLGLGVIDIEILKTIYPLETA</sequence>
<reference evidence="1" key="1">
    <citation type="journal article" date="2017" name="J. Invertebr. Pathol.">
        <title>Identification and bacterial characteristics of Xenorhabdus hominickii ANU101 from an entomopathogenic nematode, Steinernema monticolum.</title>
        <authorList>
            <person name="Park Y."/>
            <person name="Kang S."/>
            <person name="Sadekuzzaman M."/>
            <person name="Kim H."/>
            <person name="Jung J.K."/>
            <person name="Kim Y."/>
        </authorList>
    </citation>
    <scope>NUCLEOTIDE SEQUENCE</scope>
    <source>
        <strain evidence="1">ANU101</strain>
        <plasmid evidence="1">unnamed1</plasmid>
    </source>
</reference>
<protein>
    <submittedName>
        <fullName evidence="1">Uncharacterized protein</fullName>
    </submittedName>
</protein>
<dbReference type="Proteomes" id="UP000225433">
    <property type="component" value="Unassembled WGS sequence"/>
</dbReference>
<dbReference type="AlphaFoldDB" id="A0A1V0M440"/>
<name>A0A1V0M440_XENHO</name>
<keyword evidence="1" id="KW-0614">Plasmid</keyword>
<gene>
    <name evidence="2" type="ORF">Xhom_04424</name>
</gene>
<dbReference type="EMBL" id="KX517798">
    <property type="protein sequence ID" value="ARD69633.1"/>
    <property type="molecule type" value="Genomic_DNA"/>
</dbReference>
<dbReference type="RefSeq" id="WP_099139864.1">
    <property type="nucleotide sequence ID" value="NZ_CAWNQJ010000123.1"/>
</dbReference>
<dbReference type="EMBL" id="NJAI01000009">
    <property type="protein sequence ID" value="PHM52347.1"/>
    <property type="molecule type" value="Genomic_DNA"/>
</dbReference>
<organism evidence="1">
    <name type="scientific">Xenorhabdus hominickii</name>
    <dbReference type="NCBI Taxonomy" id="351679"/>
    <lineage>
        <taxon>Bacteria</taxon>
        <taxon>Pseudomonadati</taxon>
        <taxon>Pseudomonadota</taxon>
        <taxon>Gammaproteobacteria</taxon>
        <taxon>Enterobacterales</taxon>
        <taxon>Morganellaceae</taxon>
        <taxon>Xenorhabdus</taxon>
    </lineage>
</organism>
<reference evidence="2 3" key="2">
    <citation type="journal article" date="2017" name="Nat. Microbiol.">
        <title>Natural product diversity associated with the nematode symbionts Photorhabdus and Xenorhabdus.</title>
        <authorList>
            <person name="Tobias N.J."/>
            <person name="Wolff H."/>
            <person name="Djahanschiri B."/>
            <person name="Grundmann F."/>
            <person name="Kronenwerth M."/>
            <person name="Shi Y.M."/>
            <person name="Simonyi S."/>
            <person name="Grun P."/>
            <person name="Shapiro-Ilan D."/>
            <person name="Pidot S.J."/>
            <person name="Stinear T.P."/>
            <person name="Ebersberger I."/>
            <person name="Bode H.B."/>
        </authorList>
    </citation>
    <scope>NUCLEOTIDE SEQUENCE [LARGE SCALE GENOMIC DNA]</scope>
    <source>
        <strain evidence="2 3">DSM 17903</strain>
    </source>
</reference>
<accession>A0A1V0M440</accession>
<evidence type="ECO:0000313" key="1">
    <source>
        <dbReference type="EMBL" id="ARD69633.1"/>
    </source>
</evidence>